<dbReference type="InParanoid" id="Q2LQF0"/>
<dbReference type="Gene3D" id="3.40.50.850">
    <property type="entry name" value="Isochorismatase-like"/>
    <property type="match status" value="1"/>
</dbReference>
<dbReference type="PANTHER" id="PTHR14119">
    <property type="entry name" value="HYDROLASE"/>
    <property type="match status" value="1"/>
</dbReference>
<evidence type="ECO:0000259" key="1">
    <source>
        <dbReference type="Pfam" id="PF00857"/>
    </source>
</evidence>
<dbReference type="EMBL" id="CP000252">
    <property type="protein sequence ID" value="ABC76089.1"/>
    <property type="molecule type" value="Genomic_DNA"/>
</dbReference>
<dbReference type="CDD" id="cd01012">
    <property type="entry name" value="YcaC_related"/>
    <property type="match status" value="1"/>
</dbReference>
<dbReference type="Proteomes" id="UP000001933">
    <property type="component" value="Chromosome"/>
</dbReference>
<dbReference type="InterPro" id="IPR036380">
    <property type="entry name" value="Isochorismatase-like_sf"/>
</dbReference>
<dbReference type="AlphaFoldDB" id="Q2LQF0"/>
<reference evidence="2 3" key="1">
    <citation type="journal article" date="2007" name="Proc. Natl. Acad. Sci. U.S.A.">
        <title>The genome of Syntrophus aciditrophicus: life at the thermodynamic limit of microbial growth.</title>
        <authorList>
            <person name="McInerney M.J."/>
            <person name="Rohlin L."/>
            <person name="Mouttaki H."/>
            <person name="Kim U."/>
            <person name="Krupp R.S."/>
            <person name="Rios-Hernandez L."/>
            <person name="Sieber J."/>
            <person name="Struchtemeyer C.G."/>
            <person name="Bhattacharyya A."/>
            <person name="Campbell J.W."/>
            <person name="Gunsalus R.P."/>
        </authorList>
    </citation>
    <scope>NUCLEOTIDE SEQUENCE [LARGE SCALE GENOMIC DNA]</scope>
    <source>
        <strain evidence="2 3">SB</strain>
    </source>
</reference>
<dbReference type="SUPFAM" id="SSF52499">
    <property type="entry name" value="Isochorismatase-like hydrolases"/>
    <property type="match status" value="1"/>
</dbReference>
<dbReference type="PANTHER" id="PTHR14119:SF3">
    <property type="entry name" value="ISOCHORISMATASE DOMAIN-CONTAINING PROTEIN 2"/>
    <property type="match status" value="1"/>
</dbReference>
<dbReference type="FunCoup" id="Q2LQF0">
    <property type="interactions" value="268"/>
</dbReference>
<dbReference type="Pfam" id="PF00857">
    <property type="entry name" value="Isochorismatase"/>
    <property type="match status" value="1"/>
</dbReference>
<feature type="domain" description="Isochorismatase-like" evidence="1">
    <location>
        <begin position="7"/>
        <end position="157"/>
    </location>
</feature>
<keyword evidence="2" id="KW-0378">Hydrolase</keyword>
<evidence type="ECO:0000313" key="2">
    <source>
        <dbReference type="EMBL" id="ABC76089.1"/>
    </source>
</evidence>
<organism evidence="2 3">
    <name type="scientific">Syntrophus aciditrophicus (strain SB)</name>
    <dbReference type="NCBI Taxonomy" id="56780"/>
    <lineage>
        <taxon>Bacteria</taxon>
        <taxon>Pseudomonadati</taxon>
        <taxon>Thermodesulfobacteriota</taxon>
        <taxon>Syntrophia</taxon>
        <taxon>Syntrophales</taxon>
        <taxon>Syntrophaceae</taxon>
        <taxon>Syntrophus</taxon>
    </lineage>
</organism>
<dbReference type="InterPro" id="IPR000868">
    <property type="entry name" value="Isochorismatase-like_dom"/>
</dbReference>
<dbReference type="HOGENOM" id="CLU_066901_0_1_7"/>
<gene>
    <name evidence="2" type="ORF">SYN_02574</name>
</gene>
<dbReference type="KEGG" id="sat:SYN_02574"/>
<dbReference type="eggNOG" id="COG1335">
    <property type="taxonomic scope" value="Bacteria"/>
</dbReference>
<evidence type="ECO:0000313" key="3">
    <source>
        <dbReference type="Proteomes" id="UP000001933"/>
    </source>
</evidence>
<dbReference type="OrthoDB" id="9796958at2"/>
<dbReference type="STRING" id="56780.SYN_02574"/>
<dbReference type="RefSeq" id="WP_011416124.1">
    <property type="nucleotide sequence ID" value="NC_007759.1"/>
</dbReference>
<proteinExistence type="predicted"/>
<protein>
    <submittedName>
        <fullName evidence="2">Hydrolase, isochorismatase family</fullName>
    </submittedName>
</protein>
<accession>Q2LQF0</accession>
<name>Q2LQF0_SYNAS</name>
<keyword evidence="3" id="KW-1185">Reference proteome</keyword>
<dbReference type="GO" id="GO:0016787">
    <property type="term" value="F:hydrolase activity"/>
    <property type="evidence" value="ECO:0007669"/>
    <property type="project" value="UniProtKB-KW"/>
</dbReference>
<dbReference type="InterPro" id="IPR050993">
    <property type="entry name" value="Isochorismatase_domain"/>
</dbReference>
<sequence length="179" mass="19547">MLTAERTVLVVIDFQGNLAQAMADRDALLENARKMIQGIQVFDIPLIVTEQIPAKLGPTIPEISNLLHGVTPIAKESFSCCQNDVFMQALKKTGCEQILLTGIETHICVYQTALDLISAGYPVFVVSDAVSSRTAGNREIGLQLIRDAGGTITSTESVLFELLKTAAHEKFKDIFRIVK</sequence>